<feature type="domain" description="UspA" evidence="1">
    <location>
        <begin position="4"/>
        <end position="124"/>
    </location>
</feature>
<dbReference type="Proteomes" id="UP000011690">
    <property type="component" value="Unassembled WGS sequence"/>
</dbReference>
<accession>L9WGM7</accession>
<comment type="caution">
    <text evidence="2">The sequence shown here is derived from an EMBL/GenBank/DDBJ whole genome shotgun (WGS) entry which is preliminary data.</text>
</comment>
<dbReference type="CDD" id="cd00293">
    <property type="entry name" value="USP-like"/>
    <property type="match status" value="1"/>
</dbReference>
<dbReference type="Gene3D" id="3.40.50.620">
    <property type="entry name" value="HUPs"/>
    <property type="match status" value="1"/>
</dbReference>
<dbReference type="STRING" id="1227500.C494_10110"/>
<sequence>MGMNVLVGLVGSDESIKTLRRTIDRTREMGDDLTVAIVDKPEAKRSQEEMKMQAEKLLTEANIDAEIVILEGDPGSSLVDYAEQGEYDQLVIGGGTLSPMGKIQLGPITEFVLLNAPTTVKLVR</sequence>
<organism evidence="2 3">
    <name type="scientific">Natronorubrum bangense JCM 10635</name>
    <dbReference type="NCBI Taxonomy" id="1227500"/>
    <lineage>
        <taxon>Archaea</taxon>
        <taxon>Methanobacteriati</taxon>
        <taxon>Methanobacteriota</taxon>
        <taxon>Stenosarchaea group</taxon>
        <taxon>Halobacteria</taxon>
        <taxon>Halobacteriales</taxon>
        <taxon>Natrialbaceae</taxon>
        <taxon>Natronorubrum</taxon>
    </lineage>
</organism>
<dbReference type="AlphaFoldDB" id="L9WGM7"/>
<proteinExistence type="predicted"/>
<dbReference type="EMBL" id="AOHY01000030">
    <property type="protein sequence ID" value="ELY48655.1"/>
    <property type="molecule type" value="Genomic_DNA"/>
</dbReference>
<dbReference type="PATRIC" id="fig|1227500.6.peg.2034"/>
<dbReference type="Pfam" id="PF00582">
    <property type="entry name" value="Usp"/>
    <property type="match status" value="1"/>
</dbReference>
<dbReference type="eggNOG" id="arCOG02053">
    <property type="taxonomic scope" value="Archaea"/>
</dbReference>
<protein>
    <submittedName>
        <fullName evidence="2">UspA domain-containing protein</fullName>
    </submittedName>
</protein>
<gene>
    <name evidence="2" type="ORF">C494_10110</name>
</gene>
<evidence type="ECO:0000313" key="3">
    <source>
        <dbReference type="Proteomes" id="UP000011690"/>
    </source>
</evidence>
<name>L9WGM7_9EURY</name>
<dbReference type="InterPro" id="IPR014729">
    <property type="entry name" value="Rossmann-like_a/b/a_fold"/>
</dbReference>
<dbReference type="InterPro" id="IPR006016">
    <property type="entry name" value="UspA"/>
</dbReference>
<evidence type="ECO:0000259" key="1">
    <source>
        <dbReference type="Pfam" id="PF00582"/>
    </source>
</evidence>
<evidence type="ECO:0000313" key="2">
    <source>
        <dbReference type="EMBL" id="ELY48655.1"/>
    </source>
</evidence>
<reference evidence="2 3" key="1">
    <citation type="journal article" date="2014" name="PLoS Genet.">
        <title>Phylogenetically driven sequencing of extremely halophilic archaea reveals strategies for static and dynamic osmo-response.</title>
        <authorList>
            <person name="Becker E.A."/>
            <person name="Seitzer P.M."/>
            <person name="Tritt A."/>
            <person name="Larsen D."/>
            <person name="Krusor M."/>
            <person name="Yao A.I."/>
            <person name="Wu D."/>
            <person name="Madern D."/>
            <person name="Eisen J.A."/>
            <person name="Darling A.E."/>
            <person name="Facciotti M.T."/>
        </authorList>
    </citation>
    <scope>NUCLEOTIDE SEQUENCE [LARGE SCALE GENOMIC DNA]</scope>
    <source>
        <strain evidence="2 3">JCM 10635</strain>
    </source>
</reference>
<dbReference type="SUPFAM" id="SSF52402">
    <property type="entry name" value="Adenine nucleotide alpha hydrolases-like"/>
    <property type="match status" value="1"/>
</dbReference>
<keyword evidence="3" id="KW-1185">Reference proteome</keyword>